<dbReference type="Proteomes" id="UP000516134">
    <property type="component" value="Chromosome"/>
</dbReference>
<evidence type="ECO:0000313" key="1">
    <source>
        <dbReference type="EMBL" id="QNP42808.1"/>
    </source>
</evidence>
<sequence>MHGYTSDLPAHVVNDPAAPAEFDDLPRLLHSKLARARTEKTVQLMWFGVGDNPHFKVGLNDLAAFGGVLRTLANAEKNIELTVLTNERALDADGLALLGRLPVRSKIDQWTESNERDLLLEAFACFLPVNAQAFSAAKSQNRAVTALTAGCQVISSGYPLYEPLSEFIYRDISAFQADLDHGTMRHAPGKLEAFTAAMQATASAATEAASFANFLRSIPASEGNAPSSGALILVHGQATNGAAHKAVHALKGFSVASPYCPAQFGFDVIFRGAPGELVMLIADKAAKSLIPEFRDRLGRKSVSRRRSTGGYRGQWTVRSGTASW</sequence>
<keyword evidence="2" id="KW-1185">Reference proteome</keyword>
<name>A0ABX6T0R9_9SPHN</name>
<protein>
    <submittedName>
        <fullName evidence="1">Uncharacterized protein</fullName>
    </submittedName>
</protein>
<organism evidence="1 2">
    <name type="scientific">Sphingomonas daechungensis</name>
    <dbReference type="NCBI Taxonomy" id="1176646"/>
    <lineage>
        <taxon>Bacteria</taxon>
        <taxon>Pseudomonadati</taxon>
        <taxon>Pseudomonadota</taxon>
        <taxon>Alphaproteobacteria</taxon>
        <taxon>Sphingomonadales</taxon>
        <taxon>Sphingomonadaceae</taxon>
        <taxon>Sphingomonas</taxon>
    </lineage>
</organism>
<proteinExistence type="predicted"/>
<evidence type="ECO:0000313" key="2">
    <source>
        <dbReference type="Proteomes" id="UP000516134"/>
    </source>
</evidence>
<dbReference type="EMBL" id="CP060780">
    <property type="protein sequence ID" value="QNP42808.1"/>
    <property type="molecule type" value="Genomic_DNA"/>
</dbReference>
<gene>
    <name evidence="1" type="ORF">H9L15_12055</name>
</gene>
<reference evidence="1 2" key="1">
    <citation type="submission" date="2020-08" db="EMBL/GenBank/DDBJ databases">
        <title>Genome sequence of Sphingomonas daechungensis KACC 18115T.</title>
        <authorList>
            <person name="Hyun D.-W."/>
            <person name="Bae J.-W."/>
        </authorList>
    </citation>
    <scope>NUCLEOTIDE SEQUENCE [LARGE SCALE GENOMIC DNA]</scope>
    <source>
        <strain evidence="1 2">KACC 18115</strain>
    </source>
</reference>
<accession>A0ABX6T0R9</accession>